<dbReference type="Proteomes" id="UP000037510">
    <property type="component" value="Unassembled WGS sequence"/>
</dbReference>
<evidence type="ECO:0000256" key="4">
    <source>
        <dbReference type="ARBA" id="ARBA00023128"/>
    </source>
</evidence>
<evidence type="ECO:0000256" key="6">
    <source>
        <dbReference type="ARBA" id="ARBA00035137"/>
    </source>
</evidence>
<dbReference type="InterPro" id="IPR023611">
    <property type="entry name" value="mS23_dom_met"/>
</dbReference>
<evidence type="ECO:0000313" key="9">
    <source>
        <dbReference type="Proteomes" id="UP000037510"/>
    </source>
</evidence>
<gene>
    <name evidence="8" type="ORF">OBRU01_13610</name>
</gene>
<dbReference type="PANTHER" id="PTHR15925:SF2">
    <property type="entry name" value="SMALL RIBOSOMAL SUBUNIT PROTEIN MS23"/>
    <property type="match status" value="1"/>
</dbReference>
<evidence type="ECO:0000259" key="7">
    <source>
        <dbReference type="Pfam" id="PF10484"/>
    </source>
</evidence>
<dbReference type="Pfam" id="PF10484">
    <property type="entry name" value="MRP-S23"/>
    <property type="match status" value="1"/>
</dbReference>
<keyword evidence="9" id="KW-1185">Reference proteome</keyword>
<dbReference type="InterPro" id="IPR019520">
    <property type="entry name" value="Ribosomal_mS23_met"/>
</dbReference>
<comment type="caution">
    <text evidence="8">The sequence shown here is derived from an EMBL/GenBank/DDBJ whole genome shotgun (WGS) entry which is preliminary data.</text>
</comment>
<dbReference type="GO" id="GO:0003735">
    <property type="term" value="F:structural constituent of ribosome"/>
    <property type="evidence" value="ECO:0007669"/>
    <property type="project" value="InterPro"/>
</dbReference>
<dbReference type="EMBL" id="JTDY01002381">
    <property type="protein sequence ID" value="KOB71534.1"/>
    <property type="molecule type" value="Genomic_DNA"/>
</dbReference>
<dbReference type="AlphaFoldDB" id="A0A0L7L870"/>
<accession>A0A0L7L870</accession>
<evidence type="ECO:0000256" key="5">
    <source>
        <dbReference type="ARBA" id="ARBA00023274"/>
    </source>
</evidence>
<comment type="subcellular location">
    <subcellularLocation>
        <location evidence="1">Mitochondrion</location>
    </subcellularLocation>
</comment>
<evidence type="ECO:0000256" key="3">
    <source>
        <dbReference type="ARBA" id="ARBA00022980"/>
    </source>
</evidence>
<organism evidence="8 9">
    <name type="scientific">Operophtera brumata</name>
    <name type="common">Winter moth</name>
    <name type="synonym">Phalaena brumata</name>
    <dbReference type="NCBI Taxonomy" id="104452"/>
    <lineage>
        <taxon>Eukaryota</taxon>
        <taxon>Metazoa</taxon>
        <taxon>Ecdysozoa</taxon>
        <taxon>Arthropoda</taxon>
        <taxon>Hexapoda</taxon>
        <taxon>Insecta</taxon>
        <taxon>Pterygota</taxon>
        <taxon>Neoptera</taxon>
        <taxon>Endopterygota</taxon>
        <taxon>Lepidoptera</taxon>
        <taxon>Glossata</taxon>
        <taxon>Ditrysia</taxon>
        <taxon>Geometroidea</taxon>
        <taxon>Geometridae</taxon>
        <taxon>Larentiinae</taxon>
        <taxon>Operophtera</taxon>
    </lineage>
</organism>
<dbReference type="InterPro" id="IPR059242">
    <property type="entry name" value="mS23_dom"/>
</dbReference>
<evidence type="ECO:0000256" key="2">
    <source>
        <dbReference type="ARBA" id="ARBA00009864"/>
    </source>
</evidence>
<keyword evidence="5" id="KW-0687">Ribonucleoprotein</keyword>
<dbReference type="GO" id="GO:0006412">
    <property type="term" value="P:translation"/>
    <property type="evidence" value="ECO:0007669"/>
    <property type="project" value="InterPro"/>
</dbReference>
<sequence length="162" mass="18400">MASSRLERIGTIFTRVEGLLVRGAMKPDDRPVWFDVYRAFPPFLEPKFARPKPEPKPIRQIFYQEDVIRAKFHTKGHGTGAIDLLGQNNETQTKRLVQQYQKFQAEGVPEEELVEKSATAVGAERKEQYEAIKATRAQTPANPESVTAKVLSEADLKNIFKE</sequence>
<dbReference type="GO" id="GO:0005840">
    <property type="term" value="C:ribosome"/>
    <property type="evidence" value="ECO:0007669"/>
    <property type="project" value="UniProtKB-KW"/>
</dbReference>
<dbReference type="CDD" id="cd23701">
    <property type="entry name" value="At1g26750"/>
    <property type="match status" value="1"/>
</dbReference>
<evidence type="ECO:0000313" key="8">
    <source>
        <dbReference type="EMBL" id="KOB71534.1"/>
    </source>
</evidence>
<comment type="similarity">
    <text evidence="2">Belongs to the mitochondrion-specific ribosomal protein mS23 family.</text>
</comment>
<reference evidence="8 9" key="1">
    <citation type="journal article" date="2015" name="Genome Biol. Evol.">
        <title>The genome of winter moth (Operophtera brumata) provides a genomic perspective on sexual dimorphism and phenology.</title>
        <authorList>
            <person name="Derks M.F."/>
            <person name="Smit S."/>
            <person name="Salis L."/>
            <person name="Schijlen E."/>
            <person name="Bossers A."/>
            <person name="Mateman C."/>
            <person name="Pijl A.S."/>
            <person name="de Ridder D."/>
            <person name="Groenen M.A."/>
            <person name="Visser M.E."/>
            <person name="Megens H.J."/>
        </authorList>
    </citation>
    <scope>NUCLEOTIDE SEQUENCE [LARGE SCALE GENOMIC DNA]</scope>
    <source>
        <strain evidence="8">WM2013NL</strain>
        <tissue evidence="8">Head and thorax</tissue>
    </source>
</reference>
<dbReference type="PANTHER" id="PTHR15925">
    <property type="entry name" value="MITOCHONDRIAL RIBOSOMAL PROTEIN S23"/>
    <property type="match status" value="1"/>
</dbReference>
<keyword evidence="3 8" id="KW-0689">Ribosomal protein</keyword>
<evidence type="ECO:0000256" key="1">
    <source>
        <dbReference type="ARBA" id="ARBA00004173"/>
    </source>
</evidence>
<dbReference type="STRING" id="104452.A0A0L7L870"/>
<name>A0A0L7L870_OPEBR</name>
<protein>
    <recommendedName>
        <fullName evidence="6">Small ribosomal subunit protein mS23</fullName>
    </recommendedName>
</protein>
<feature type="domain" description="Small ribosomal subunit protein mS23 conserved" evidence="7">
    <location>
        <begin position="2"/>
        <end position="124"/>
    </location>
</feature>
<dbReference type="GO" id="GO:0005739">
    <property type="term" value="C:mitochondrion"/>
    <property type="evidence" value="ECO:0007669"/>
    <property type="project" value="InterPro"/>
</dbReference>
<proteinExistence type="inferred from homology"/>
<keyword evidence="4" id="KW-0496">Mitochondrion</keyword>